<organism evidence="2 3">
    <name type="scientific">Lacipirellula limnantheis</name>
    <dbReference type="NCBI Taxonomy" id="2528024"/>
    <lineage>
        <taxon>Bacteria</taxon>
        <taxon>Pseudomonadati</taxon>
        <taxon>Planctomycetota</taxon>
        <taxon>Planctomycetia</taxon>
        <taxon>Pirellulales</taxon>
        <taxon>Lacipirellulaceae</taxon>
        <taxon>Lacipirellula</taxon>
    </lineage>
</organism>
<dbReference type="Proteomes" id="UP000317909">
    <property type="component" value="Chromosome"/>
</dbReference>
<name>A0A517TUQ0_9BACT</name>
<dbReference type="EMBL" id="CP036339">
    <property type="protein sequence ID" value="QDT72103.1"/>
    <property type="molecule type" value="Genomic_DNA"/>
</dbReference>
<feature type="region of interest" description="Disordered" evidence="1">
    <location>
        <begin position="147"/>
        <end position="179"/>
    </location>
</feature>
<evidence type="ECO:0000256" key="1">
    <source>
        <dbReference type="SAM" id="MobiDB-lite"/>
    </source>
</evidence>
<gene>
    <name evidence="2" type="ORF">I41_12690</name>
</gene>
<dbReference type="AlphaFoldDB" id="A0A517TUQ0"/>
<proteinExistence type="predicted"/>
<evidence type="ECO:0000313" key="2">
    <source>
        <dbReference type="EMBL" id="QDT72103.1"/>
    </source>
</evidence>
<feature type="region of interest" description="Disordered" evidence="1">
    <location>
        <begin position="64"/>
        <end position="89"/>
    </location>
</feature>
<sequence length="179" mass="18746">MLSKRTAILGGAAHLYSLLRLAPSPALNLSTRCTNPCPPQTTRATSAASTTAPVRTVSLIPATGFARGSRTTPQRSAAHSPLLPPGGARGCRAKIAHLNSSRVHASSAHRSLRFTPIKLPQPQDDLPLMPAGESWATAAATPAELLLAGRSNRLARRRPRSGPPPNSQCRATPLANAHP</sequence>
<keyword evidence="3" id="KW-1185">Reference proteome</keyword>
<accession>A0A517TUQ0</accession>
<evidence type="ECO:0000313" key="3">
    <source>
        <dbReference type="Proteomes" id="UP000317909"/>
    </source>
</evidence>
<dbReference type="KEGG" id="llh:I41_12690"/>
<protein>
    <submittedName>
        <fullName evidence="2">Uncharacterized protein</fullName>
    </submittedName>
</protein>
<reference evidence="2 3" key="1">
    <citation type="submission" date="2019-02" db="EMBL/GenBank/DDBJ databases">
        <title>Deep-cultivation of Planctomycetes and their phenomic and genomic characterization uncovers novel biology.</title>
        <authorList>
            <person name="Wiegand S."/>
            <person name="Jogler M."/>
            <person name="Boedeker C."/>
            <person name="Pinto D."/>
            <person name="Vollmers J."/>
            <person name="Rivas-Marin E."/>
            <person name="Kohn T."/>
            <person name="Peeters S.H."/>
            <person name="Heuer A."/>
            <person name="Rast P."/>
            <person name="Oberbeckmann S."/>
            <person name="Bunk B."/>
            <person name="Jeske O."/>
            <person name="Meyerdierks A."/>
            <person name="Storesund J.E."/>
            <person name="Kallscheuer N."/>
            <person name="Luecker S."/>
            <person name="Lage O.M."/>
            <person name="Pohl T."/>
            <person name="Merkel B.J."/>
            <person name="Hornburger P."/>
            <person name="Mueller R.-W."/>
            <person name="Bruemmer F."/>
            <person name="Labrenz M."/>
            <person name="Spormann A.M."/>
            <person name="Op den Camp H."/>
            <person name="Overmann J."/>
            <person name="Amann R."/>
            <person name="Jetten M.S.M."/>
            <person name="Mascher T."/>
            <person name="Medema M.H."/>
            <person name="Devos D.P."/>
            <person name="Kaster A.-K."/>
            <person name="Ovreas L."/>
            <person name="Rohde M."/>
            <person name="Galperin M.Y."/>
            <person name="Jogler C."/>
        </authorList>
    </citation>
    <scope>NUCLEOTIDE SEQUENCE [LARGE SCALE GENOMIC DNA]</scope>
    <source>
        <strain evidence="2 3">I41</strain>
    </source>
</reference>